<gene>
    <name evidence="3" type="ORF">L6654_39565</name>
</gene>
<feature type="transmembrane region" description="Helical" evidence="1">
    <location>
        <begin position="200"/>
        <end position="218"/>
    </location>
</feature>
<feature type="chain" id="PRO_5040882302" description="PEP-CTERM protein-sorting domain-containing protein" evidence="2">
    <location>
        <begin position="29"/>
        <end position="230"/>
    </location>
</feature>
<keyword evidence="2" id="KW-0732">Signal</keyword>
<protein>
    <recommendedName>
        <fullName evidence="5">PEP-CTERM protein-sorting domain-containing protein</fullName>
    </recommendedName>
</protein>
<evidence type="ECO:0000313" key="4">
    <source>
        <dbReference type="Proteomes" id="UP001139054"/>
    </source>
</evidence>
<organism evidence="3 4">
    <name type="scientific">Bradyrhizobium zhengyangense</name>
    <dbReference type="NCBI Taxonomy" id="2911009"/>
    <lineage>
        <taxon>Bacteria</taxon>
        <taxon>Pseudomonadati</taxon>
        <taxon>Pseudomonadota</taxon>
        <taxon>Alphaproteobacteria</taxon>
        <taxon>Hyphomicrobiales</taxon>
        <taxon>Nitrobacteraceae</taxon>
        <taxon>Bradyrhizobium</taxon>
    </lineage>
</organism>
<keyword evidence="1" id="KW-1133">Transmembrane helix</keyword>
<dbReference type="Proteomes" id="UP001139054">
    <property type="component" value="Unassembled WGS sequence"/>
</dbReference>
<sequence length="230" mass="23130">MFNKVLGRAMPLVFGAALSLAASTCADAAIVTIGLSTGGPVAAVAGGTGATAIFNGSAGGFSTVSVSAFTQPDTSEFLNTGTIDLQKSTSGSETLQVWITAQGLTSTASILGFLSGFTENFLTPGWTVVEKTFADAGDGLFTTTTPLSSKTFTGLGHTSAAANAAVGPGPFSLTAEYIITTTPGTGSANATIVVTGVPEASTWAMMILGFLGVGFLAYRKRSDGQQVRFA</sequence>
<proteinExistence type="predicted"/>
<feature type="signal peptide" evidence="2">
    <location>
        <begin position="1"/>
        <end position="28"/>
    </location>
</feature>
<evidence type="ECO:0008006" key="5">
    <source>
        <dbReference type="Google" id="ProtNLM"/>
    </source>
</evidence>
<evidence type="ECO:0000313" key="3">
    <source>
        <dbReference type="EMBL" id="MCG2632702.1"/>
    </source>
</evidence>
<keyword evidence="1" id="KW-0812">Transmembrane</keyword>
<comment type="caution">
    <text evidence="3">The sequence shown here is derived from an EMBL/GenBank/DDBJ whole genome shotgun (WGS) entry which is preliminary data.</text>
</comment>
<name>A0A9X1UJX5_9BRAD</name>
<dbReference type="RefSeq" id="WP_237892024.1">
    <property type="nucleotide sequence ID" value="NZ_JAKLTY010000047.1"/>
</dbReference>
<dbReference type="AlphaFoldDB" id="A0A9X1UJX5"/>
<evidence type="ECO:0000256" key="2">
    <source>
        <dbReference type="SAM" id="SignalP"/>
    </source>
</evidence>
<keyword evidence="1" id="KW-0472">Membrane</keyword>
<dbReference type="EMBL" id="JAKLTY010000047">
    <property type="protein sequence ID" value="MCG2632702.1"/>
    <property type="molecule type" value="Genomic_DNA"/>
</dbReference>
<accession>A0A9X1UJX5</accession>
<reference evidence="3" key="1">
    <citation type="submission" date="2022-01" db="EMBL/GenBank/DDBJ databases">
        <title>Genome sequnece data of strain Bradyrhizobium sp. nov.</title>
        <authorList>
            <person name="Zhang J."/>
        </authorList>
    </citation>
    <scope>NUCLEOTIDE SEQUENCE</scope>
    <source>
        <strain evidence="3">WYCCWR 13023</strain>
    </source>
</reference>
<evidence type="ECO:0000256" key="1">
    <source>
        <dbReference type="SAM" id="Phobius"/>
    </source>
</evidence>